<comment type="caution">
    <text evidence="1">The sequence shown here is derived from an EMBL/GenBank/DDBJ whole genome shotgun (WGS) entry which is preliminary data.</text>
</comment>
<keyword evidence="2" id="KW-1185">Reference proteome</keyword>
<sequence length="98" mass="10914">MFECVRKAEWVFGGWRNFAGVLSGSMFAGRALTAAGDSQFSNEIPSQHRCDELWNPLTPFAQHRCSAGADRLSSVGTGQLVEFLPVRGGRLRGEWFHR</sequence>
<reference evidence="1 2" key="1">
    <citation type="submission" date="2017-12" db="EMBL/GenBank/DDBJ databases">
        <title>Sequencing the genomes of 1000 Actinobacteria strains.</title>
        <authorList>
            <person name="Klenk H.-P."/>
        </authorList>
    </citation>
    <scope>NUCLEOTIDE SEQUENCE [LARGE SCALE GENOMIC DNA]</scope>
    <source>
        <strain evidence="1 2">DSM 45165</strain>
    </source>
</reference>
<dbReference type="EMBL" id="PJMY01000003">
    <property type="protein sequence ID" value="PKV96864.1"/>
    <property type="molecule type" value="Genomic_DNA"/>
</dbReference>
<gene>
    <name evidence="1" type="ORF">ATK30_7828</name>
</gene>
<name>A0A2N3WSL1_9PSEU</name>
<evidence type="ECO:0000313" key="2">
    <source>
        <dbReference type="Proteomes" id="UP000233750"/>
    </source>
</evidence>
<evidence type="ECO:0000313" key="1">
    <source>
        <dbReference type="EMBL" id="PKV96864.1"/>
    </source>
</evidence>
<proteinExistence type="predicted"/>
<organism evidence="1 2">
    <name type="scientific">Amycolatopsis echigonensis</name>
    <dbReference type="NCBI Taxonomy" id="2576905"/>
    <lineage>
        <taxon>Bacteria</taxon>
        <taxon>Bacillati</taxon>
        <taxon>Actinomycetota</taxon>
        <taxon>Actinomycetes</taxon>
        <taxon>Pseudonocardiales</taxon>
        <taxon>Pseudonocardiaceae</taxon>
        <taxon>Amycolatopsis</taxon>
    </lineage>
</organism>
<protein>
    <submittedName>
        <fullName evidence="1">Uncharacterized protein</fullName>
    </submittedName>
</protein>
<dbReference type="AlphaFoldDB" id="A0A2N3WSL1"/>
<dbReference type="Proteomes" id="UP000233750">
    <property type="component" value="Unassembled WGS sequence"/>
</dbReference>
<accession>A0A2N3WSL1</accession>